<gene>
    <name evidence="1" type="ORF">AB5J58_05310</name>
</gene>
<organism evidence="1">
    <name type="scientific">Streptomyces sp. R08</name>
    <dbReference type="NCBI Taxonomy" id="3238624"/>
    <lineage>
        <taxon>Bacteria</taxon>
        <taxon>Bacillati</taxon>
        <taxon>Actinomycetota</taxon>
        <taxon>Actinomycetes</taxon>
        <taxon>Kitasatosporales</taxon>
        <taxon>Streptomycetaceae</taxon>
        <taxon>Streptomyces</taxon>
    </lineage>
</organism>
<proteinExistence type="predicted"/>
<evidence type="ECO:0000313" key="1">
    <source>
        <dbReference type="EMBL" id="XDP99635.1"/>
    </source>
</evidence>
<sequence length="116" mass="12920">MASLSLRRRARTAGVALTPDALADRQTRQLRVLRPSVGWSDRMCTEPKASDRIAVTGEKGHEEIWFRRRPGRHGHTVWGCSRPRAGVVLELWSPGERRARERACRAGELGVGAVVP</sequence>
<dbReference type="RefSeq" id="WP_369186695.1">
    <property type="nucleotide sequence ID" value="NZ_CP163431.1"/>
</dbReference>
<name>A0AB39M3G3_9ACTN</name>
<accession>A0AB39M3G3</accession>
<dbReference type="EMBL" id="CP163431">
    <property type="protein sequence ID" value="XDP99635.1"/>
    <property type="molecule type" value="Genomic_DNA"/>
</dbReference>
<dbReference type="AlphaFoldDB" id="A0AB39M3G3"/>
<protein>
    <submittedName>
        <fullName evidence="1">Uncharacterized protein</fullName>
    </submittedName>
</protein>
<reference evidence="1" key="1">
    <citation type="submission" date="2024-07" db="EMBL/GenBank/DDBJ databases">
        <authorList>
            <person name="Yu S.T."/>
        </authorList>
    </citation>
    <scope>NUCLEOTIDE SEQUENCE</scope>
    <source>
        <strain evidence="1">R08</strain>
    </source>
</reference>